<evidence type="ECO:0000256" key="1">
    <source>
        <dbReference type="SAM" id="MobiDB-lite"/>
    </source>
</evidence>
<evidence type="ECO:0000313" key="2">
    <source>
        <dbReference type="EMBL" id="NUY99097.1"/>
    </source>
</evidence>
<proteinExistence type="predicted"/>
<organism evidence="2 3">
    <name type="scientific">Pantoea brenneri</name>
    <dbReference type="NCBI Taxonomy" id="472694"/>
    <lineage>
        <taxon>Bacteria</taxon>
        <taxon>Pseudomonadati</taxon>
        <taxon>Pseudomonadota</taxon>
        <taxon>Gammaproteobacteria</taxon>
        <taxon>Enterobacterales</taxon>
        <taxon>Erwiniaceae</taxon>
        <taxon>Pantoea</taxon>
    </lineage>
</organism>
<gene>
    <name evidence="2" type="ORF">HU668_21905</name>
</gene>
<dbReference type="RefSeq" id="WP_069729791.1">
    <property type="nucleotide sequence ID" value="NZ_JABWPE010000041.1"/>
</dbReference>
<dbReference type="GeneID" id="57347842"/>
<comment type="caution">
    <text evidence="2">The sequence shown here is derived from an EMBL/GenBank/DDBJ whole genome shotgun (WGS) entry which is preliminary data.</text>
</comment>
<accession>A0A7Y6NIC7</accession>
<dbReference type="AlphaFoldDB" id="A0A7Y6NIC7"/>
<feature type="region of interest" description="Disordered" evidence="1">
    <location>
        <begin position="107"/>
        <end position="134"/>
    </location>
</feature>
<feature type="compositionally biased region" description="Gly residues" evidence="1">
    <location>
        <begin position="124"/>
        <end position="134"/>
    </location>
</feature>
<evidence type="ECO:0000313" key="3">
    <source>
        <dbReference type="Proteomes" id="UP000566985"/>
    </source>
</evidence>
<sequence>MKNIIKRISVFNEVASLKKNLKRSIIKLEKAVNYCGKDKKTANSFKVFKRDFNKSLKTAITLINSDLKDSEVRLKAKKGLLRIEFWSAKYDFIISERDKFLRVKEKRNESSDSAFGFGNCDSGDCGGDCGGSGD</sequence>
<dbReference type="EMBL" id="JABWPM010000041">
    <property type="protein sequence ID" value="NUY99097.1"/>
    <property type="molecule type" value="Genomic_DNA"/>
</dbReference>
<reference evidence="2 3" key="1">
    <citation type="submission" date="2020-05" db="EMBL/GenBank/DDBJ databases">
        <title>Whole Genome Sequences of Enterobacteriales Associated with the International Space Station.</title>
        <authorList>
            <person name="Bharadwaj A."/>
            <person name="Daudu R."/>
            <person name="Singh N."/>
            <person name="Wood J."/>
            <person name="Debieu M."/>
            <person name="Mason C."/>
            <person name="Wang C."/>
            <person name="Venkateswaran K."/>
        </authorList>
    </citation>
    <scope>NUCLEOTIDE SEQUENCE [LARGE SCALE GENOMIC DNA]</scope>
    <source>
        <strain evidence="2 3">IF5SW-B1</strain>
    </source>
</reference>
<protein>
    <submittedName>
        <fullName evidence="2">Uncharacterized protein</fullName>
    </submittedName>
</protein>
<dbReference type="Proteomes" id="UP000566985">
    <property type="component" value="Unassembled WGS sequence"/>
</dbReference>
<name>A0A7Y6NIC7_9GAMM</name>